<accession>A0AA90NDL9</accession>
<dbReference type="Proteomes" id="UP001178281">
    <property type="component" value="Unassembled WGS sequence"/>
</dbReference>
<name>A0AA90NDL9_9ACTN</name>
<keyword evidence="2" id="KW-1185">Reference proteome</keyword>
<comment type="caution">
    <text evidence="1">The sequence shown here is derived from an EMBL/GenBank/DDBJ whole genome shotgun (WGS) entry which is preliminary data.</text>
</comment>
<protein>
    <recommendedName>
        <fullName evidence="3">Excreted virulence factor EspC, type VII ESX diderm</fullName>
    </recommendedName>
</protein>
<organism evidence="1 2">
    <name type="scientific">Tsukamurella strandjordii</name>
    <dbReference type="NCBI Taxonomy" id="147577"/>
    <lineage>
        <taxon>Bacteria</taxon>
        <taxon>Bacillati</taxon>
        <taxon>Actinomycetota</taxon>
        <taxon>Actinomycetes</taxon>
        <taxon>Mycobacteriales</taxon>
        <taxon>Tsukamurellaceae</taxon>
        <taxon>Tsukamurella</taxon>
    </lineage>
</organism>
<evidence type="ECO:0000313" key="2">
    <source>
        <dbReference type="Proteomes" id="UP001178281"/>
    </source>
</evidence>
<evidence type="ECO:0008006" key="3">
    <source>
        <dbReference type="Google" id="ProtNLM"/>
    </source>
</evidence>
<reference evidence="1" key="1">
    <citation type="submission" date="2023-08" db="EMBL/GenBank/DDBJ databases">
        <title>The draft genome of Tsukamurella strandjordii strain 050030.</title>
        <authorList>
            <person name="Zhao F."/>
            <person name="Feng Y."/>
            <person name="Zong Z."/>
        </authorList>
    </citation>
    <scope>NUCLEOTIDE SEQUENCE</scope>
    <source>
        <strain evidence="1">050030</strain>
    </source>
</reference>
<dbReference type="RefSeq" id="WP_305110059.1">
    <property type="nucleotide sequence ID" value="NZ_BAAAII010000002.1"/>
</dbReference>
<sequence>MAGTEIDTAVVAGAGGKYSTVADNLGTSATALRAGSLSSDKFGREYADEGEQWNAAITALAARTDAWRDAARAMGVGLNASAAAHKTTDTTGAADVKGAGRG</sequence>
<evidence type="ECO:0000313" key="1">
    <source>
        <dbReference type="EMBL" id="MDP0396569.1"/>
    </source>
</evidence>
<proteinExistence type="predicted"/>
<dbReference type="AlphaFoldDB" id="A0AA90NDL9"/>
<dbReference type="EMBL" id="JAUTIX010000001">
    <property type="protein sequence ID" value="MDP0396569.1"/>
    <property type="molecule type" value="Genomic_DNA"/>
</dbReference>
<gene>
    <name evidence="1" type="ORF">Q7X28_01385</name>
</gene>